<evidence type="ECO:0000313" key="2">
    <source>
        <dbReference type="EMBL" id="MEN2470309.1"/>
    </source>
</evidence>
<dbReference type="Proteomes" id="UP001466933">
    <property type="component" value="Unassembled WGS sequence"/>
</dbReference>
<gene>
    <name evidence="2" type="ORF">VOI36_10410</name>
</gene>
<sequence length="62" mass="6924">MERKQQLAEAAFSNHTPMMQQYLFTSPDERANEVQGDHVHPDGMAANYGAGTHRNTLPPTAR</sequence>
<reference evidence="2 3" key="1">
    <citation type="submission" date="2024-05" db="EMBL/GenBank/DDBJ databases">
        <title>Burkholderia sp. Nov. a novel bacteria isolated from rhizosphere soil of Camellia sinensis.</title>
        <authorList>
            <person name="Dong Y."/>
        </authorList>
    </citation>
    <scope>NUCLEOTIDE SEQUENCE [LARGE SCALE GENOMIC DNA]</scope>
    <source>
        <strain evidence="2 3">GS2Y</strain>
    </source>
</reference>
<feature type="region of interest" description="Disordered" evidence="1">
    <location>
        <begin position="31"/>
        <end position="62"/>
    </location>
</feature>
<evidence type="ECO:0000256" key="1">
    <source>
        <dbReference type="SAM" id="MobiDB-lite"/>
    </source>
</evidence>
<dbReference type="EMBL" id="JBCPYA010000003">
    <property type="protein sequence ID" value="MEN2470309.1"/>
    <property type="molecule type" value="Genomic_DNA"/>
</dbReference>
<accession>A0ABU9WEM9</accession>
<feature type="compositionally biased region" description="Polar residues" evidence="1">
    <location>
        <begin position="53"/>
        <end position="62"/>
    </location>
</feature>
<name>A0ABU9WEM9_9BURK</name>
<protein>
    <submittedName>
        <fullName evidence="2">Uncharacterized protein</fullName>
    </submittedName>
</protein>
<feature type="compositionally biased region" description="Basic and acidic residues" evidence="1">
    <location>
        <begin position="31"/>
        <end position="41"/>
    </location>
</feature>
<comment type="caution">
    <text evidence="2">The sequence shown here is derived from an EMBL/GenBank/DDBJ whole genome shotgun (WGS) entry which is preliminary data.</text>
</comment>
<keyword evidence="3" id="KW-1185">Reference proteome</keyword>
<proteinExistence type="predicted"/>
<organism evidence="2 3">
    <name type="scientific">Burkholderia theae</name>
    <dbReference type="NCBI Taxonomy" id="3143496"/>
    <lineage>
        <taxon>Bacteria</taxon>
        <taxon>Pseudomonadati</taxon>
        <taxon>Pseudomonadota</taxon>
        <taxon>Betaproteobacteria</taxon>
        <taxon>Burkholderiales</taxon>
        <taxon>Burkholderiaceae</taxon>
        <taxon>Burkholderia</taxon>
    </lineage>
</organism>
<evidence type="ECO:0000313" key="3">
    <source>
        <dbReference type="Proteomes" id="UP001466933"/>
    </source>
</evidence>
<dbReference type="RefSeq" id="WP_343491795.1">
    <property type="nucleotide sequence ID" value="NZ_JBCPYA010000003.1"/>
</dbReference>